<dbReference type="RefSeq" id="XP_006676636.1">
    <property type="nucleotide sequence ID" value="XM_006676573.1"/>
</dbReference>
<accession>F4NVV9</accession>
<feature type="region of interest" description="Disordered" evidence="2">
    <location>
        <begin position="907"/>
        <end position="933"/>
    </location>
</feature>
<dbReference type="InterPro" id="IPR036322">
    <property type="entry name" value="WD40_repeat_dom_sf"/>
</dbReference>
<dbReference type="OMA" id="IRINNDQ"/>
<gene>
    <name evidence="3" type="ORF">BATDEDRAFT_22820</name>
</gene>
<evidence type="ECO:0000256" key="2">
    <source>
        <dbReference type="SAM" id="MobiDB-lite"/>
    </source>
</evidence>
<dbReference type="InterPro" id="IPR016024">
    <property type="entry name" value="ARM-type_fold"/>
</dbReference>
<dbReference type="GeneID" id="18238051"/>
<name>F4NVV9_BATDJ</name>
<feature type="compositionally biased region" description="Acidic residues" evidence="2">
    <location>
        <begin position="915"/>
        <end position="929"/>
    </location>
</feature>
<dbReference type="HOGENOM" id="CLU_239254_0_0_1"/>
<feature type="compositionally biased region" description="Polar residues" evidence="2">
    <location>
        <begin position="1"/>
        <end position="13"/>
    </location>
</feature>
<feature type="compositionally biased region" description="Polar residues" evidence="2">
    <location>
        <begin position="1703"/>
        <end position="1716"/>
    </location>
</feature>
<dbReference type="InParanoid" id="F4NVV9"/>
<feature type="region of interest" description="Disordered" evidence="2">
    <location>
        <begin position="1"/>
        <end position="67"/>
    </location>
</feature>
<sequence length="1755" mass="199079">MDSNTQSYNGNTNKKADGRYTAVGNDYNHDSRKGVKNTESYTGGSSQSKQTEQDEETDSSNSDSDQVEYKLEDASVLLPSWKLLCRKIEKITTRFFGAAQVREARRTCQMHQNRRRHPIAMTMNWAGMNTARSDRGSSLSSNKNQISTSMLLPVTNNQPRSRPHGRDSIHLDSSTVQKTTMRQLVSNDTLRSDSAIPEHEDDLGSLSDAQTPNVHLDVSADGNTLAQANAYSNTNNICIPHGFQLVRTMYHQNASLKSILFMAFGEAERFVSFDTQNAHLWRGRTHVLKVGVRQNKESLHTSVTGINHWVFIPKWRIICWLRIPTPKPTISLEFVHKYDELIVGSVGSISIWQFQKNHGSTGPVMYFKEPRLVISDFQIDEWVAFTAVDTTRELLYAVYDSSFNIYNYKTGHRIETMRNVHENSISAVLFYEPQNYFITGSKDSTSKVWNQQNYLLYEFKEHTNTVTGLCRVFGVEKAEQPFIMSCSLDSTVRMWNLDTGCEVTKMQTQAGCLGMQWMQNGNFCTYSSDTISVWYMNRFYSTFTYVSNPVIRLARSEFASEPARIFAASTDGSISLVSPRTGERIIMAFPAMADTTLVDSKYDYAQGTQEKMTCLDSLFIKKSELVVENYRNKPISIILLLCGTENGQIVYRDVRRNGKQELLMQAHIAGIVSIHVDSPGSRIFTTSRVVFFKDATIKIWSIEYLESSNANSTILENVRHKLFKGKVHVHIVHLASISAAATDGIFTKCCYAPSLRTFAVCTENHATRFFSIGLNNTINEMKHHPSDEDHISDITDISKLETPNFCIFATAGQDGTVKIWDGMDNCLIREMQFPGTAWSICFANPRGDLLVGLSDQIALVQVHEYLSTKNLLKLLEQDWSDDIIEKSVAFDDNLDFWKHNWKQDADGKQTSSMWDFDDSTDSTTSEEDELERRRREYISNSENLNLLRLNELMNPSELQDPSTHGYVSSNVYVRTAADEISKRRFFDDDGEPSTIYNLPEMSFNALMRENARIELRIEENAKDIAEIIERNEPKLSVTVNVSSESLVHTPALNRDNKSKQKIIQNEFQLAILQAQKNSVEISKPQSLEMPRKNILDVLERARERKAKQDDDERERVKQIQEFLAVSSEPAPILSTPKRGWLLETMIRNGVAPNSVFAASADRIKQEALEQKQLKLDKQAKLIKLATVKQASRWGQYNDYFSPIELPKKENANPDYKPTENVLKPSNFTDNIPVKISLAPVTPVLKSKTPVKKTVSKPYKPKNAPVKYVAPKPFKRTSRLPIIVRPRIKASSPFSSNSTLSTHEESIIESMTEEDLILSSLGSVDMFESEAKVEDNVIQVATVTVTVVDEKTQPSELQETANILDKVVAVCNIQEKIEAPSTPIAQSFQQYTPNMNQSKMVEECFLNQHQPEESQIPSLPNSAVTPTFSKSIENVKPNYLSVVNSEKFEYNWQPIVHEEVSNEIINKLSWDLFKTAQVLTTKDTDYTRLLDRFKSTDWFRGIGSAQINITSIVNSLFESLREGEITEKVQAAKGLMYMYHTFKADFKDPINQIVNPQLQQMHDPNWQVRTQIINNLASYQIFNENIVYAMIVALADPSPQVVESAINTLSSFGISSTYALQNVMMHFQMIPTTVKECKNYSNTFEKLAAEYQFTRQHTVSHSNSDIIKWLGEIDKRVYGHTFARPDSSIITLCARAAKYTSSKSHSTRSLKQNTKASSLPPIPTQSNTTISIVKRKILPVKERTASKQSRLFSHLK</sequence>
<feature type="region of interest" description="Disordered" evidence="2">
    <location>
        <begin position="1703"/>
        <end position="1724"/>
    </location>
</feature>
<dbReference type="Pfam" id="PF00400">
    <property type="entry name" value="WD40"/>
    <property type="match status" value="3"/>
</dbReference>
<dbReference type="PROSITE" id="PS50082">
    <property type="entry name" value="WD_REPEATS_2"/>
    <property type="match status" value="2"/>
</dbReference>
<evidence type="ECO:0000256" key="1">
    <source>
        <dbReference type="PROSITE-ProRule" id="PRU00221"/>
    </source>
</evidence>
<keyword evidence="4" id="KW-1185">Reference proteome</keyword>
<dbReference type="PROSITE" id="PS50294">
    <property type="entry name" value="WD_REPEATS_REGION"/>
    <property type="match status" value="1"/>
</dbReference>
<dbReference type="EMBL" id="GL882880">
    <property type="protein sequence ID" value="EGF82375.1"/>
    <property type="molecule type" value="Genomic_DNA"/>
</dbReference>
<feature type="region of interest" description="Disordered" evidence="2">
    <location>
        <begin position="131"/>
        <end position="214"/>
    </location>
</feature>
<feature type="compositionally biased region" description="Polar residues" evidence="2">
    <location>
        <begin position="37"/>
        <end position="50"/>
    </location>
</feature>
<evidence type="ECO:0000313" key="3">
    <source>
        <dbReference type="EMBL" id="EGF82375.1"/>
    </source>
</evidence>
<dbReference type="OrthoDB" id="6262491at2759"/>
<dbReference type="STRING" id="684364.F4NVV9"/>
<dbReference type="InterPro" id="IPR001680">
    <property type="entry name" value="WD40_rpt"/>
</dbReference>
<dbReference type="SUPFAM" id="SSF50978">
    <property type="entry name" value="WD40 repeat-like"/>
    <property type="match status" value="1"/>
</dbReference>
<dbReference type="InterPro" id="IPR011989">
    <property type="entry name" value="ARM-like"/>
</dbReference>
<feature type="compositionally biased region" description="Polar residues" evidence="2">
    <location>
        <begin position="171"/>
        <end position="189"/>
    </location>
</feature>
<feature type="compositionally biased region" description="Polar residues" evidence="2">
    <location>
        <begin position="136"/>
        <end position="160"/>
    </location>
</feature>
<dbReference type="SUPFAM" id="SSF117289">
    <property type="entry name" value="Nucleoporin domain"/>
    <property type="match status" value="1"/>
</dbReference>
<dbReference type="Proteomes" id="UP000007241">
    <property type="component" value="Unassembled WGS sequence"/>
</dbReference>
<feature type="repeat" description="WD" evidence="1">
    <location>
        <begin position="808"/>
        <end position="821"/>
    </location>
</feature>
<organism evidence="3 4">
    <name type="scientific">Batrachochytrium dendrobatidis (strain JAM81 / FGSC 10211)</name>
    <name type="common">Frog chytrid fungus</name>
    <dbReference type="NCBI Taxonomy" id="684364"/>
    <lineage>
        <taxon>Eukaryota</taxon>
        <taxon>Fungi</taxon>
        <taxon>Fungi incertae sedis</taxon>
        <taxon>Chytridiomycota</taxon>
        <taxon>Chytridiomycota incertae sedis</taxon>
        <taxon>Chytridiomycetes</taxon>
        <taxon>Rhizophydiales</taxon>
        <taxon>Rhizophydiales incertae sedis</taxon>
        <taxon>Batrachochytrium</taxon>
    </lineage>
</organism>
<dbReference type="SUPFAM" id="SSF48371">
    <property type="entry name" value="ARM repeat"/>
    <property type="match status" value="1"/>
</dbReference>
<protein>
    <submittedName>
        <fullName evidence="3">Uncharacterized protein</fullName>
    </submittedName>
</protein>
<keyword evidence="1" id="KW-0853">WD repeat</keyword>
<proteinExistence type="predicted"/>
<dbReference type="InterPro" id="IPR015943">
    <property type="entry name" value="WD40/YVTN_repeat-like_dom_sf"/>
</dbReference>
<reference evidence="3 4" key="1">
    <citation type="submission" date="2009-12" db="EMBL/GenBank/DDBJ databases">
        <title>The draft genome of Batrachochytrium dendrobatidis.</title>
        <authorList>
            <consortium name="US DOE Joint Genome Institute (JGI-PGF)"/>
            <person name="Kuo A."/>
            <person name="Salamov A."/>
            <person name="Schmutz J."/>
            <person name="Lucas S."/>
            <person name="Pitluck S."/>
            <person name="Rosenblum E."/>
            <person name="Stajich J."/>
            <person name="Eisen M."/>
            <person name="Grigoriev I.V."/>
        </authorList>
    </citation>
    <scope>NUCLEOTIDE SEQUENCE [LARGE SCALE GENOMIC DNA]</scope>
    <source>
        <strain evidence="4">JAM81 / FGSC 10211</strain>
    </source>
</reference>
<evidence type="ECO:0000313" key="4">
    <source>
        <dbReference type="Proteomes" id="UP000007241"/>
    </source>
</evidence>
<dbReference type="Gene3D" id="1.25.10.10">
    <property type="entry name" value="Leucine-rich Repeat Variant"/>
    <property type="match status" value="1"/>
</dbReference>
<feature type="repeat" description="WD" evidence="1">
    <location>
        <begin position="418"/>
        <end position="450"/>
    </location>
</feature>
<dbReference type="Gene3D" id="2.130.10.10">
    <property type="entry name" value="YVTN repeat-like/Quinoprotein amine dehydrogenase"/>
    <property type="match status" value="2"/>
</dbReference>
<dbReference type="SMART" id="SM00320">
    <property type="entry name" value="WD40"/>
    <property type="match status" value="7"/>
</dbReference>
<dbReference type="PANTHER" id="PTHR45532:SF1">
    <property type="entry name" value="WD REPEAT-CONTAINING PROTEIN 97"/>
    <property type="match status" value="1"/>
</dbReference>
<dbReference type="PANTHER" id="PTHR45532">
    <property type="entry name" value="WD REPEAT-CONTAINING PROTEIN 97"/>
    <property type="match status" value="1"/>
</dbReference>